<keyword evidence="4" id="KW-0131">Cell cycle</keyword>
<dbReference type="PANTHER" id="PTHR22940:SF4">
    <property type="entry name" value="PROTEIN TIMELESS HOMOLOG"/>
    <property type="match status" value="1"/>
</dbReference>
<evidence type="ECO:0000256" key="1">
    <source>
        <dbReference type="ARBA" id="ARBA00004123"/>
    </source>
</evidence>
<evidence type="ECO:0000313" key="7">
    <source>
        <dbReference type="EMBL" id="KAG2212278.1"/>
    </source>
</evidence>
<dbReference type="AlphaFoldDB" id="A0A8H7RMC1"/>
<gene>
    <name evidence="7" type="ORF">INT47_001637</name>
</gene>
<dbReference type="InterPro" id="IPR006906">
    <property type="entry name" value="Timeless_N"/>
</dbReference>
<evidence type="ECO:0000256" key="4">
    <source>
        <dbReference type="ARBA" id="ARBA00023306"/>
    </source>
</evidence>
<dbReference type="PANTHER" id="PTHR22940">
    <property type="entry name" value="TIMEOUT/TIMELESS-2"/>
    <property type="match status" value="1"/>
</dbReference>
<proteinExistence type="predicted"/>
<evidence type="ECO:0000256" key="5">
    <source>
        <dbReference type="SAM" id="MobiDB-lite"/>
    </source>
</evidence>
<dbReference type="OrthoDB" id="310853at2759"/>
<comment type="caution">
    <text evidence="7">The sequence shown here is derived from an EMBL/GenBank/DDBJ whole genome shotgun (WGS) entry which is preliminary data.</text>
</comment>
<evidence type="ECO:0000256" key="3">
    <source>
        <dbReference type="ARBA" id="ARBA00023242"/>
    </source>
</evidence>
<comment type="subcellular location">
    <subcellularLocation>
        <location evidence="1">Nucleus</location>
    </subcellularLocation>
</comment>
<evidence type="ECO:0000256" key="2">
    <source>
        <dbReference type="ARBA" id="ARBA00022880"/>
    </source>
</evidence>
<sequence>MDSEETDGVRSYVLGLCSAIGGMEELVEADGSVGQVYCPGDEALACLRDLKKAIRVDNQNSEKTVLKVLVEYNVIVTDIIPLILSFQKNRNEVSFRFILACVELLVPMTWPVEKSLNVDDEQEEDPNVMHCYRKYKLDLLTEGVFETILAMAMRSLRIPHRDRSVLDHTTIRLSLYLFRNLTAIPDLNTVQSATMEQIRMAHMQEKLMIRYYESDVIEFLMTIASNSKVQSSVAELNLLVLECLYNFVNYIDPKSVYSYLITYGKFNRGLTEKAAVLNDLLSRENEKKRQKNAYAPSRHNRFGGTYILDWDGKMRVTHKQVGGFADPAVLLEGEKKETRSGVKRKLEDKGALRKVYQDGLAFKYLKFTAQSFIKSCFNAFYASILKDMQREDDHIMDKDYIRYYSTLRWFLEYHSYEYTATLKRKENPDYTKSDPKDYDHMDFDLTVVAGTLDLKTVLFCLRFLRSRLDKKEWFDIQMGADCFRQMLLSVGMMVTSTEEEYRNTAEHIQSNVYYEQQHLDLLVEIVTCYKSQSTGYLKTVILLNHVLLKLLDRYQQGKKVLFTRRKPKLSRAKKSKIGEEESLVVAEEESEDEEEKRDRQAAYKDQIFKFSAFEQRYVSTGVIHAYCSLLEGYKDLEPKFIAYITNMFHRIMVKRRAEFLLWKLPVLDLFNRILSDAHRMRQTPELDMLTEFIEYCIYQFFKAAKLYPLLFVEALIPTAKPDRTMWELPDPARVQDEQAYLNDVNYMPVATDTANTTQQRSKSPEDNNIIDEGMADYLFSAFDRKKQEEEANISDHDEEATQSRLSDDDDDIVPMSSISYSDSFNMQIETNTEEVDKLLLSMGIGAN</sequence>
<evidence type="ECO:0000313" key="8">
    <source>
        <dbReference type="Proteomes" id="UP000603453"/>
    </source>
</evidence>
<keyword evidence="2" id="KW-0236">DNA replication inhibitor</keyword>
<dbReference type="EMBL" id="JAEPRD010000006">
    <property type="protein sequence ID" value="KAG2212278.1"/>
    <property type="molecule type" value="Genomic_DNA"/>
</dbReference>
<name>A0A8H7RMC1_9FUNG</name>
<dbReference type="GO" id="GO:0006281">
    <property type="term" value="P:DNA repair"/>
    <property type="evidence" value="ECO:0007669"/>
    <property type="project" value="TreeGrafter"/>
</dbReference>
<keyword evidence="8" id="KW-1185">Reference proteome</keyword>
<accession>A0A8H7RMC1</accession>
<dbReference type="GO" id="GO:0043111">
    <property type="term" value="P:replication fork arrest"/>
    <property type="evidence" value="ECO:0007669"/>
    <property type="project" value="TreeGrafter"/>
</dbReference>
<reference evidence="7" key="1">
    <citation type="submission" date="2020-12" db="EMBL/GenBank/DDBJ databases">
        <title>Metabolic potential, ecology and presence of endohyphal bacteria is reflected in genomic diversity of Mucoromycotina.</title>
        <authorList>
            <person name="Muszewska A."/>
            <person name="Okrasinska A."/>
            <person name="Steczkiewicz K."/>
            <person name="Drgas O."/>
            <person name="Orlowska M."/>
            <person name="Perlinska-Lenart U."/>
            <person name="Aleksandrzak-Piekarczyk T."/>
            <person name="Szatraj K."/>
            <person name="Zielenkiewicz U."/>
            <person name="Pilsyk S."/>
            <person name="Malc E."/>
            <person name="Mieczkowski P."/>
            <person name="Kruszewska J.S."/>
            <person name="Biernat P."/>
            <person name="Pawlowska J."/>
        </authorList>
    </citation>
    <scope>NUCLEOTIDE SEQUENCE</scope>
    <source>
        <strain evidence="7">WA0000017839</strain>
    </source>
</reference>
<organism evidence="7 8">
    <name type="scientific">Mucor saturninus</name>
    <dbReference type="NCBI Taxonomy" id="64648"/>
    <lineage>
        <taxon>Eukaryota</taxon>
        <taxon>Fungi</taxon>
        <taxon>Fungi incertae sedis</taxon>
        <taxon>Mucoromycota</taxon>
        <taxon>Mucoromycotina</taxon>
        <taxon>Mucoromycetes</taxon>
        <taxon>Mucorales</taxon>
        <taxon>Mucorineae</taxon>
        <taxon>Mucoraceae</taxon>
        <taxon>Mucor</taxon>
    </lineage>
</organism>
<dbReference type="GO" id="GO:0003677">
    <property type="term" value="F:DNA binding"/>
    <property type="evidence" value="ECO:0007669"/>
    <property type="project" value="TreeGrafter"/>
</dbReference>
<dbReference type="GO" id="GO:0000076">
    <property type="term" value="P:DNA replication checkpoint signaling"/>
    <property type="evidence" value="ECO:0007669"/>
    <property type="project" value="TreeGrafter"/>
</dbReference>
<dbReference type="InterPro" id="IPR044998">
    <property type="entry name" value="Timeless"/>
</dbReference>
<protein>
    <recommendedName>
        <fullName evidence="6">Timeless N-terminal domain-containing protein</fullName>
    </recommendedName>
</protein>
<feature type="domain" description="Timeless N-terminal" evidence="6">
    <location>
        <begin position="36"/>
        <end position="307"/>
    </location>
</feature>
<feature type="region of interest" description="Disordered" evidence="5">
    <location>
        <begin position="788"/>
        <end position="813"/>
    </location>
</feature>
<dbReference type="GO" id="GO:0031298">
    <property type="term" value="C:replication fork protection complex"/>
    <property type="evidence" value="ECO:0007669"/>
    <property type="project" value="TreeGrafter"/>
</dbReference>
<dbReference type="Pfam" id="PF04821">
    <property type="entry name" value="TIMELESS"/>
    <property type="match status" value="1"/>
</dbReference>
<dbReference type="Proteomes" id="UP000603453">
    <property type="component" value="Unassembled WGS sequence"/>
</dbReference>
<keyword evidence="3" id="KW-0539">Nucleus</keyword>
<evidence type="ECO:0000259" key="6">
    <source>
        <dbReference type="Pfam" id="PF04821"/>
    </source>
</evidence>
<feature type="compositionally biased region" description="Basic and acidic residues" evidence="5">
    <location>
        <begin position="788"/>
        <end position="801"/>
    </location>
</feature>